<dbReference type="PROSITE" id="PS50191">
    <property type="entry name" value="CRAL_TRIO"/>
    <property type="match status" value="1"/>
</dbReference>
<feature type="compositionally biased region" description="Basic residues" evidence="2">
    <location>
        <begin position="1"/>
        <end position="10"/>
    </location>
</feature>
<evidence type="ECO:0000256" key="1">
    <source>
        <dbReference type="ARBA" id="ARBA00022658"/>
    </source>
</evidence>
<dbReference type="InterPro" id="IPR001251">
    <property type="entry name" value="CRAL-TRIO_dom"/>
</dbReference>
<name>A0AA88Y752_PINIB</name>
<gene>
    <name evidence="4" type="ORF">FSP39_019385</name>
</gene>
<feature type="region of interest" description="Disordered" evidence="2">
    <location>
        <begin position="231"/>
        <end position="276"/>
    </location>
</feature>
<dbReference type="CDD" id="cd00170">
    <property type="entry name" value="SEC14"/>
    <property type="match status" value="1"/>
</dbReference>
<dbReference type="GO" id="GO:0005085">
    <property type="term" value="F:guanyl-nucleotide exchange factor activity"/>
    <property type="evidence" value="ECO:0007669"/>
    <property type="project" value="UniProtKB-KW"/>
</dbReference>
<feature type="compositionally biased region" description="Acidic residues" evidence="2">
    <location>
        <begin position="243"/>
        <end position="252"/>
    </location>
</feature>
<dbReference type="EMBL" id="VSWD01000008">
    <property type="protein sequence ID" value="KAK3095801.1"/>
    <property type="molecule type" value="Genomic_DNA"/>
</dbReference>
<sequence length="567" mass="61424">MSSVSKHRAGQGRGLGSGQSRGSGPLLEKASCSGQGRGSVHAGRVPGSGQGRGSPPAPGRIPGSGQCRGSPPVPGRVSGSGQGKGSPPVPGRGSVPGHGKGTGTGRGQVSESGHVRGAPPAPGRGSVPGHSKGTGSGRGQVSESGHGRGSGLCGIQVSKVEQDIDNFLENFRRKSSTLDEPLSDVRRETLGLPPIPYTCSSSQCSTDDCNDDSPDRSYYLGGGDALVKTHKRQVSNTTTDSEWGPDYDELEDPNIKDKLQGNTSGNESTKKEDLADDSDVMGEVDCPYSVLDVAPILQSKYVLISGGKAKNGAVVLTFPENPNQPEISDTDYKKVITYLCCVPRRSETEIGFVIVIDRRQASWGDVKAILQRISGFFPHHVQVVFLLQPKSFFQRAFADMRSKFVKEELEFKVVMCNEPKEMFDYIDPDQLTKDVGGELEYDSTEWTQHKSAVEKFCSNTEKIATSIKILLKKYEEVEIPNDVPGMEKLIQDHQQGKREILDDLESAVTHGQTLMSCITADNTEVPLVHQTHVYNLQRYAMFVLDLDKLLAKLGETKNDFEEFWKKA</sequence>
<dbReference type="SMART" id="SM00516">
    <property type="entry name" value="SEC14"/>
    <property type="match status" value="1"/>
</dbReference>
<accession>A0AA88Y752</accession>
<dbReference type="PANTHER" id="PTHR22826:SF211">
    <property type="entry name" value="LD43457P"/>
    <property type="match status" value="1"/>
</dbReference>
<evidence type="ECO:0000256" key="2">
    <source>
        <dbReference type="SAM" id="MobiDB-lite"/>
    </source>
</evidence>
<feature type="compositionally biased region" description="Gly residues" evidence="2">
    <location>
        <begin position="11"/>
        <end position="21"/>
    </location>
</feature>
<evidence type="ECO:0000313" key="4">
    <source>
        <dbReference type="EMBL" id="KAK3095801.1"/>
    </source>
</evidence>
<feature type="region of interest" description="Disordered" evidence="2">
    <location>
        <begin position="1"/>
        <end position="154"/>
    </location>
</feature>
<dbReference type="Proteomes" id="UP001186944">
    <property type="component" value="Unassembled WGS sequence"/>
</dbReference>
<protein>
    <recommendedName>
        <fullName evidence="3">CRAL-TRIO domain-containing protein</fullName>
    </recommendedName>
</protein>
<keyword evidence="1" id="KW-0344">Guanine-nucleotide releasing factor</keyword>
<comment type="caution">
    <text evidence="4">The sequence shown here is derived from an EMBL/GenBank/DDBJ whole genome shotgun (WGS) entry which is preliminary data.</text>
</comment>
<dbReference type="SUPFAM" id="SSF52087">
    <property type="entry name" value="CRAL/TRIO domain"/>
    <property type="match status" value="1"/>
</dbReference>
<dbReference type="InterPro" id="IPR051336">
    <property type="entry name" value="RhoGEF_Guanine_NuclExch_SF"/>
</dbReference>
<dbReference type="Gene3D" id="3.40.525.10">
    <property type="entry name" value="CRAL-TRIO lipid binding domain"/>
    <property type="match status" value="1"/>
</dbReference>
<feature type="compositionally biased region" description="Gly residues" evidence="2">
    <location>
        <begin position="94"/>
        <end position="106"/>
    </location>
</feature>
<proteinExistence type="predicted"/>
<organism evidence="4 5">
    <name type="scientific">Pinctada imbricata</name>
    <name type="common">Atlantic pearl-oyster</name>
    <name type="synonym">Pinctada martensii</name>
    <dbReference type="NCBI Taxonomy" id="66713"/>
    <lineage>
        <taxon>Eukaryota</taxon>
        <taxon>Metazoa</taxon>
        <taxon>Spiralia</taxon>
        <taxon>Lophotrochozoa</taxon>
        <taxon>Mollusca</taxon>
        <taxon>Bivalvia</taxon>
        <taxon>Autobranchia</taxon>
        <taxon>Pteriomorphia</taxon>
        <taxon>Pterioida</taxon>
        <taxon>Pterioidea</taxon>
        <taxon>Pteriidae</taxon>
        <taxon>Pinctada</taxon>
    </lineage>
</organism>
<feature type="domain" description="CRAL-TRIO" evidence="3">
    <location>
        <begin position="351"/>
        <end position="443"/>
    </location>
</feature>
<evidence type="ECO:0000313" key="5">
    <source>
        <dbReference type="Proteomes" id="UP001186944"/>
    </source>
</evidence>
<reference evidence="4" key="1">
    <citation type="submission" date="2019-08" db="EMBL/GenBank/DDBJ databases">
        <title>The improved chromosome-level genome for the pearl oyster Pinctada fucata martensii using PacBio sequencing and Hi-C.</title>
        <authorList>
            <person name="Zheng Z."/>
        </authorList>
    </citation>
    <scope>NUCLEOTIDE SEQUENCE</scope>
    <source>
        <strain evidence="4">ZZ-2019</strain>
        <tissue evidence="4">Adductor muscle</tissue>
    </source>
</reference>
<dbReference type="AlphaFoldDB" id="A0AA88Y752"/>
<dbReference type="GO" id="GO:0005737">
    <property type="term" value="C:cytoplasm"/>
    <property type="evidence" value="ECO:0007669"/>
    <property type="project" value="TreeGrafter"/>
</dbReference>
<keyword evidence="5" id="KW-1185">Reference proteome</keyword>
<dbReference type="InterPro" id="IPR036865">
    <property type="entry name" value="CRAL-TRIO_dom_sf"/>
</dbReference>
<dbReference type="PANTHER" id="PTHR22826">
    <property type="entry name" value="RHO GUANINE EXCHANGE FACTOR-RELATED"/>
    <property type="match status" value="1"/>
</dbReference>
<evidence type="ECO:0000259" key="3">
    <source>
        <dbReference type="PROSITE" id="PS50191"/>
    </source>
</evidence>
<dbReference type="Pfam" id="PF13716">
    <property type="entry name" value="CRAL_TRIO_2"/>
    <property type="match status" value="1"/>
</dbReference>